<protein>
    <submittedName>
        <fullName evidence="6">Unannotated protein</fullName>
    </submittedName>
</protein>
<dbReference type="InterPro" id="IPR023267">
    <property type="entry name" value="RCMT"/>
</dbReference>
<dbReference type="CDD" id="cd02440">
    <property type="entry name" value="AdoMet_MTases"/>
    <property type="match status" value="1"/>
</dbReference>
<dbReference type="InterPro" id="IPR049560">
    <property type="entry name" value="MeTrfase_RsmB-F_NOP2_cat"/>
</dbReference>
<accession>A0A6J7GR01</accession>
<dbReference type="PROSITE" id="PS51686">
    <property type="entry name" value="SAM_MT_RSMB_NOP"/>
    <property type="match status" value="1"/>
</dbReference>
<keyword evidence="4" id="KW-0694">RNA-binding</keyword>
<dbReference type="GO" id="GO:0001510">
    <property type="term" value="P:RNA methylation"/>
    <property type="evidence" value="ECO:0007669"/>
    <property type="project" value="InterPro"/>
</dbReference>
<dbReference type="Gene3D" id="1.10.940.10">
    <property type="entry name" value="NusB-like"/>
    <property type="match status" value="1"/>
</dbReference>
<dbReference type="PANTHER" id="PTHR22807:SF53">
    <property type="entry name" value="RIBOSOMAL RNA SMALL SUBUNIT METHYLTRANSFERASE B-RELATED"/>
    <property type="match status" value="1"/>
</dbReference>
<feature type="domain" description="SAM-dependent MTase RsmB/NOP-type" evidence="5">
    <location>
        <begin position="165"/>
        <end position="446"/>
    </location>
</feature>
<organism evidence="6">
    <name type="scientific">freshwater metagenome</name>
    <dbReference type="NCBI Taxonomy" id="449393"/>
    <lineage>
        <taxon>unclassified sequences</taxon>
        <taxon>metagenomes</taxon>
        <taxon>ecological metagenomes</taxon>
    </lineage>
</organism>
<evidence type="ECO:0000256" key="3">
    <source>
        <dbReference type="ARBA" id="ARBA00022691"/>
    </source>
</evidence>
<keyword evidence="1" id="KW-0489">Methyltransferase</keyword>
<proteinExistence type="predicted"/>
<evidence type="ECO:0000259" key="5">
    <source>
        <dbReference type="PROSITE" id="PS51686"/>
    </source>
</evidence>
<reference evidence="6" key="1">
    <citation type="submission" date="2020-05" db="EMBL/GenBank/DDBJ databases">
        <authorList>
            <person name="Chiriac C."/>
            <person name="Salcher M."/>
            <person name="Ghai R."/>
            <person name="Kavagutti S V."/>
        </authorList>
    </citation>
    <scope>NUCLEOTIDE SEQUENCE</scope>
</reference>
<dbReference type="InterPro" id="IPR006027">
    <property type="entry name" value="NusB_RsmB_TIM44"/>
</dbReference>
<dbReference type="InterPro" id="IPR001678">
    <property type="entry name" value="MeTrfase_RsmB-F_NOP2_dom"/>
</dbReference>
<dbReference type="PRINTS" id="PR02008">
    <property type="entry name" value="RCMTFAMILY"/>
</dbReference>
<dbReference type="Pfam" id="PF01029">
    <property type="entry name" value="NusB"/>
    <property type="match status" value="1"/>
</dbReference>
<keyword evidence="3" id="KW-0949">S-adenosyl-L-methionine</keyword>
<dbReference type="GO" id="GO:0008173">
    <property type="term" value="F:RNA methyltransferase activity"/>
    <property type="evidence" value="ECO:0007669"/>
    <property type="project" value="InterPro"/>
</dbReference>
<evidence type="ECO:0000256" key="1">
    <source>
        <dbReference type="ARBA" id="ARBA00022603"/>
    </source>
</evidence>
<dbReference type="GO" id="GO:0003723">
    <property type="term" value="F:RNA binding"/>
    <property type="evidence" value="ECO:0007669"/>
    <property type="project" value="UniProtKB-KW"/>
</dbReference>
<dbReference type="InterPro" id="IPR029063">
    <property type="entry name" value="SAM-dependent_MTases_sf"/>
</dbReference>
<keyword evidence="2" id="KW-0808">Transferase</keyword>
<dbReference type="GO" id="GO:0006355">
    <property type="term" value="P:regulation of DNA-templated transcription"/>
    <property type="evidence" value="ECO:0007669"/>
    <property type="project" value="InterPro"/>
</dbReference>
<sequence length="446" mass="47868">MSVDLARRAAYDLLHEVAARDAYANLVWSGILDKVGVSGRDAAFATELAYGTLRWRGRYDAILAQCVDRPLAKLDGRLLDVLRLGVHQIVHMRVPDHAAVGESVDLARSVCGDGPAKMANAVLRKVTAKTPEEWVEIITRDLTGVDALSIEWSHPVWIVRALQQALAADGADPARIVDVLRADNEPARPTLVARPGRALVSDLLADSRVEPGRWSPYAATLLTGQPEELRPVTTGDVGVQDEGSQLVAIALSRASVDSDVRWLDLAAGPGGKAALLAGLARERGARLTAVEQHAHRAALVSRSVGPGVEVLVGDSTAAPWGAVRFDRTLADVPCTGIGALRKRPEARWRRTPSDLATLRPIQIGLLSAALDATRPGGVVAYSTCSPHTAETDLVVSDVLRGRTDVEQLDAREFLPGIPDLGRGLGVRLWPDIHGTDGMYLAMLRRR</sequence>
<dbReference type="InterPro" id="IPR035926">
    <property type="entry name" value="NusB-like_sf"/>
</dbReference>
<dbReference type="EMBL" id="CAFBMR010000009">
    <property type="protein sequence ID" value="CAB4905819.1"/>
    <property type="molecule type" value="Genomic_DNA"/>
</dbReference>
<dbReference type="Gene3D" id="3.40.50.150">
    <property type="entry name" value="Vaccinia Virus protein VP39"/>
    <property type="match status" value="1"/>
</dbReference>
<dbReference type="SUPFAM" id="SSF53335">
    <property type="entry name" value="S-adenosyl-L-methionine-dependent methyltransferases"/>
    <property type="match status" value="1"/>
</dbReference>
<name>A0A6J7GR01_9ZZZZ</name>
<evidence type="ECO:0000256" key="2">
    <source>
        <dbReference type="ARBA" id="ARBA00022679"/>
    </source>
</evidence>
<dbReference type="Pfam" id="PF01189">
    <property type="entry name" value="Methyltr_RsmB-F"/>
    <property type="match status" value="1"/>
</dbReference>
<dbReference type="AlphaFoldDB" id="A0A6J7GR01"/>
<gene>
    <name evidence="6" type="ORF">UFOPK3610_00416</name>
</gene>
<dbReference type="SUPFAM" id="SSF48013">
    <property type="entry name" value="NusB-like"/>
    <property type="match status" value="1"/>
</dbReference>
<evidence type="ECO:0000256" key="4">
    <source>
        <dbReference type="ARBA" id="ARBA00022884"/>
    </source>
</evidence>
<evidence type="ECO:0000313" key="6">
    <source>
        <dbReference type="EMBL" id="CAB4905819.1"/>
    </source>
</evidence>
<dbReference type="PANTHER" id="PTHR22807">
    <property type="entry name" value="NOP2 YEAST -RELATED NOL1/NOP2/FMU SUN DOMAIN-CONTAINING"/>
    <property type="match status" value="1"/>
</dbReference>